<dbReference type="EMBL" id="KQ998992">
    <property type="protein sequence ID" value="KZV42586.1"/>
    <property type="molecule type" value="Genomic_DNA"/>
</dbReference>
<reference evidence="1 2" key="1">
    <citation type="journal article" date="2015" name="Proc. Natl. Acad. Sci. U.S.A.">
        <title>The resurrection genome of Boea hygrometrica: A blueprint for survival of dehydration.</title>
        <authorList>
            <person name="Xiao L."/>
            <person name="Yang G."/>
            <person name="Zhang L."/>
            <person name="Yang X."/>
            <person name="Zhao S."/>
            <person name="Ji Z."/>
            <person name="Zhou Q."/>
            <person name="Hu M."/>
            <person name="Wang Y."/>
            <person name="Chen M."/>
            <person name="Xu Y."/>
            <person name="Jin H."/>
            <person name="Xiao X."/>
            <person name="Hu G."/>
            <person name="Bao F."/>
            <person name="Hu Y."/>
            <person name="Wan P."/>
            <person name="Li L."/>
            <person name="Deng X."/>
            <person name="Kuang T."/>
            <person name="Xiang C."/>
            <person name="Zhu J.K."/>
            <person name="Oliver M.J."/>
            <person name="He Y."/>
        </authorList>
    </citation>
    <scope>NUCLEOTIDE SEQUENCE [LARGE SCALE GENOMIC DNA]</scope>
    <source>
        <strain evidence="2">cv. XS01</strain>
    </source>
</reference>
<dbReference type="AlphaFoldDB" id="A0A2Z7C6R2"/>
<evidence type="ECO:0000313" key="2">
    <source>
        <dbReference type="Proteomes" id="UP000250235"/>
    </source>
</evidence>
<sequence>MCNTDPNNTKAGKEYEVKPQYEELSKQLNMQHAIINAMKCMRAIKRNDDASLTRYSRNLKCATSDFLILALRLVYETTTLYFYATNS</sequence>
<dbReference type="Proteomes" id="UP000250235">
    <property type="component" value="Unassembled WGS sequence"/>
</dbReference>
<protein>
    <submittedName>
        <fullName evidence="1">Tetratricopeptide repeat protein 38</fullName>
    </submittedName>
</protein>
<proteinExistence type="predicted"/>
<gene>
    <name evidence="1" type="ORF">F511_33693</name>
</gene>
<accession>A0A2Z7C6R2</accession>
<evidence type="ECO:0000313" key="1">
    <source>
        <dbReference type="EMBL" id="KZV42586.1"/>
    </source>
</evidence>
<keyword evidence="2" id="KW-1185">Reference proteome</keyword>
<name>A0A2Z7C6R2_9LAMI</name>
<organism evidence="1 2">
    <name type="scientific">Dorcoceras hygrometricum</name>
    <dbReference type="NCBI Taxonomy" id="472368"/>
    <lineage>
        <taxon>Eukaryota</taxon>
        <taxon>Viridiplantae</taxon>
        <taxon>Streptophyta</taxon>
        <taxon>Embryophyta</taxon>
        <taxon>Tracheophyta</taxon>
        <taxon>Spermatophyta</taxon>
        <taxon>Magnoliopsida</taxon>
        <taxon>eudicotyledons</taxon>
        <taxon>Gunneridae</taxon>
        <taxon>Pentapetalae</taxon>
        <taxon>asterids</taxon>
        <taxon>lamiids</taxon>
        <taxon>Lamiales</taxon>
        <taxon>Gesneriaceae</taxon>
        <taxon>Didymocarpoideae</taxon>
        <taxon>Trichosporeae</taxon>
        <taxon>Loxocarpinae</taxon>
        <taxon>Dorcoceras</taxon>
    </lineage>
</organism>